<feature type="compositionally biased region" description="Basic and acidic residues" evidence="1">
    <location>
        <begin position="2177"/>
        <end position="2190"/>
    </location>
</feature>
<dbReference type="SMART" id="SM00487">
    <property type="entry name" value="DEXDc"/>
    <property type="match status" value="1"/>
</dbReference>
<feature type="compositionally biased region" description="Low complexity" evidence="1">
    <location>
        <begin position="4870"/>
        <end position="4885"/>
    </location>
</feature>
<dbReference type="Proteomes" id="UP000540506">
    <property type="component" value="Unassembled WGS sequence"/>
</dbReference>
<evidence type="ECO:0000313" key="4">
    <source>
        <dbReference type="Proteomes" id="UP000540506"/>
    </source>
</evidence>
<accession>A0A7W7RBP9</accession>
<feature type="region of interest" description="Disordered" evidence="1">
    <location>
        <begin position="5305"/>
        <end position="5356"/>
    </location>
</feature>
<dbReference type="InterPro" id="IPR014001">
    <property type="entry name" value="Helicase_ATP-bd"/>
</dbReference>
<evidence type="ECO:0000256" key="1">
    <source>
        <dbReference type="SAM" id="MobiDB-lite"/>
    </source>
</evidence>
<feature type="region of interest" description="Disordered" evidence="1">
    <location>
        <begin position="4951"/>
        <end position="4987"/>
    </location>
</feature>
<feature type="compositionally biased region" description="Low complexity" evidence="1">
    <location>
        <begin position="2204"/>
        <end position="2222"/>
    </location>
</feature>
<feature type="compositionally biased region" description="Basic and acidic residues" evidence="1">
    <location>
        <begin position="3073"/>
        <end position="3086"/>
    </location>
</feature>
<feature type="region of interest" description="Disordered" evidence="1">
    <location>
        <begin position="4024"/>
        <end position="4064"/>
    </location>
</feature>
<feature type="region of interest" description="Disordered" evidence="1">
    <location>
        <begin position="5002"/>
        <end position="5034"/>
    </location>
</feature>
<feature type="compositionally biased region" description="Low complexity" evidence="1">
    <location>
        <begin position="4470"/>
        <end position="4479"/>
    </location>
</feature>
<feature type="region of interest" description="Disordered" evidence="1">
    <location>
        <begin position="2177"/>
        <end position="2249"/>
    </location>
</feature>
<dbReference type="SUPFAM" id="SSF52540">
    <property type="entry name" value="P-loop containing nucleoside triphosphate hydrolases"/>
    <property type="match status" value="2"/>
</dbReference>
<protein>
    <submittedName>
        <fullName evidence="3">N12 class adenine-specific DNA methylase</fullName>
    </submittedName>
</protein>
<dbReference type="InterPro" id="IPR027417">
    <property type="entry name" value="P-loop_NTPase"/>
</dbReference>
<feature type="region of interest" description="Disordered" evidence="1">
    <location>
        <begin position="5577"/>
        <end position="5603"/>
    </location>
</feature>
<dbReference type="Pfam" id="PF04851">
    <property type="entry name" value="ResIII"/>
    <property type="match status" value="1"/>
</dbReference>
<dbReference type="GO" id="GO:0008168">
    <property type="term" value="F:methyltransferase activity"/>
    <property type="evidence" value="ECO:0007669"/>
    <property type="project" value="UniProtKB-KW"/>
</dbReference>
<name>A0A7W7RBP9_KITKI</name>
<feature type="region of interest" description="Disordered" evidence="1">
    <location>
        <begin position="1"/>
        <end position="35"/>
    </location>
</feature>
<dbReference type="PRINTS" id="PR00507">
    <property type="entry name" value="N12N6MTFRASE"/>
</dbReference>
<dbReference type="Gene3D" id="3.40.50.150">
    <property type="entry name" value="Vaccinia Virus protein VP39"/>
    <property type="match status" value="1"/>
</dbReference>
<feature type="compositionally biased region" description="Low complexity" evidence="1">
    <location>
        <begin position="430"/>
        <end position="444"/>
    </location>
</feature>
<feature type="region of interest" description="Disordered" evidence="1">
    <location>
        <begin position="3073"/>
        <end position="3125"/>
    </location>
</feature>
<evidence type="ECO:0000259" key="2">
    <source>
        <dbReference type="SMART" id="SM00487"/>
    </source>
</evidence>
<keyword evidence="3" id="KW-0489">Methyltransferase</keyword>
<feature type="region of interest" description="Disordered" evidence="1">
    <location>
        <begin position="4423"/>
        <end position="4484"/>
    </location>
</feature>
<dbReference type="PANTHER" id="PTHR41313">
    <property type="entry name" value="ADENINE-SPECIFIC METHYLTRANSFERASE"/>
    <property type="match status" value="1"/>
</dbReference>
<feature type="compositionally biased region" description="Polar residues" evidence="1">
    <location>
        <begin position="8"/>
        <end position="19"/>
    </location>
</feature>
<organism evidence="3 4">
    <name type="scientific">Kitasatospora kifunensis</name>
    <name type="common">Streptomyces kifunensis</name>
    <dbReference type="NCBI Taxonomy" id="58351"/>
    <lineage>
        <taxon>Bacteria</taxon>
        <taxon>Bacillati</taxon>
        <taxon>Actinomycetota</taxon>
        <taxon>Actinomycetes</taxon>
        <taxon>Kitasatosporales</taxon>
        <taxon>Streptomycetaceae</taxon>
        <taxon>Kitasatospora</taxon>
    </lineage>
</organism>
<dbReference type="InterPro" id="IPR052933">
    <property type="entry name" value="DNA_Protect_Modify"/>
</dbReference>
<feature type="region of interest" description="Disordered" evidence="1">
    <location>
        <begin position="2600"/>
        <end position="2640"/>
    </location>
</feature>
<feature type="region of interest" description="Disordered" evidence="1">
    <location>
        <begin position="3315"/>
        <end position="3397"/>
    </location>
</feature>
<feature type="compositionally biased region" description="Acidic residues" evidence="1">
    <location>
        <begin position="5020"/>
        <end position="5029"/>
    </location>
</feature>
<dbReference type="SUPFAM" id="SSF53335">
    <property type="entry name" value="S-adenosyl-L-methionine-dependent methyltransferases"/>
    <property type="match status" value="1"/>
</dbReference>
<dbReference type="GO" id="GO:0005524">
    <property type="term" value="F:ATP binding"/>
    <property type="evidence" value="ECO:0007669"/>
    <property type="project" value="InterPro"/>
</dbReference>
<keyword evidence="4" id="KW-1185">Reference proteome</keyword>
<feature type="compositionally biased region" description="Basic and acidic residues" evidence="1">
    <location>
        <begin position="445"/>
        <end position="458"/>
    </location>
</feature>
<feature type="compositionally biased region" description="Low complexity" evidence="1">
    <location>
        <begin position="2845"/>
        <end position="2863"/>
    </location>
</feature>
<dbReference type="EMBL" id="JACHJV010000004">
    <property type="protein sequence ID" value="MBB4929047.1"/>
    <property type="molecule type" value="Genomic_DNA"/>
</dbReference>
<feature type="compositionally biased region" description="Low complexity" evidence="1">
    <location>
        <begin position="3315"/>
        <end position="3353"/>
    </location>
</feature>
<feature type="region of interest" description="Disordered" evidence="1">
    <location>
        <begin position="4365"/>
        <end position="4410"/>
    </location>
</feature>
<reference evidence="3 4" key="1">
    <citation type="submission" date="2020-08" db="EMBL/GenBank/DDBJ databases">
        <title>Sequencing the genomes of 1000 actinobacteria strains.</title>
        <authorList>
            <person name="Klenk H.-P."/>
        </authorList>
    </citation>
    <scope>NUCLEOTIDE SEQUENCE [LARGE SCALE GENOMIC DNA]</scope>
    <source>
        <strain evidence="3 4">DSM 41654</strain>
    </source>
</reference>
<feature type="compositionally biased region" description="Polar residues" evidence="1">
    <location>
        <begin position="334"/>
        <end position="348"/>
    </location>
</feature>
<dbReference type="GO" id="GO:0003677">
    <property type="term" value="F:DNA binding"/>
    <property type="evidence" value="ECO:0007669"/>
    <property type="project" value="InterPro"/>
</dbReference>
<feature type="region of interest" description="Disordered" evidence="1">
    <location>
        <begin position="326"/>
        <end position="487"/>
    </location>
</feature>
<keyword evidence="3" id="KW-0808">Transferase</keyword>
<feature type="region of interest" description="Disordered" evidence="1">
    <location>
        <begin position="5253"/>
        <end position="5274"/>
    </location>
</feature>
<dbReference type="GO" id="GO:0016787">
    <property type="term" value="F:hydrolase activity"/>
    <property type="evidence" value="ECO:0007669"/>
    <property type="project" value="InterPro"/>
</dbReference>
<feature type="region of interest" description="Disordered" evidence="1">
    <location>
        <begin position="4861"/>
        <end position="4929"/>
    </location>
</feature>
<feature type="compositionally biased region" description="Low complexity" evidence="1">
    <location>
        <begin position="4598"/>
        <end position="4617"/>
    </location>
</feature>
<dbReference type="RefSeq" id="WP_184946996.1">
    <property type="nucleotide sequence ID" value="NZ_JACHJV010000004.1"/>
</dbReference>
<feature type="domain" description="Helicase ATP-binding" evidence="2">
    <location>
        <begin position="1298"/>
        <end position="1569"/>
    </location>
</feature>
<comment type="caution">
    <text evidence="3">The sequence shown here is derived from an EMBL/GenBank/DDBJ whole genome shotgun (WGS) entry which is preliminary data.</text>
</comment>
<feature type="compositionally biased region" description="Gly residues" evidence="1">
    <location>
        <begin position="400"/>
        <end position="421"/>
    </location>
</feature>
<proteinExistence type="predicted"/>
<feature type="compositionally biased region" description="Low complexity" evidence="1">
    <location>
        <begin position="4426"/>
        <end position="4445"/>
    </location>
</feature>
<feature type="region of interest" description="Disordered" evidence="1">
    <location>
        <begin position="3773"/>
        <end position="3833"/>
    </location>
</feature>
<evidence type="ECO:0000313" key="3">
    <source>
        <dbReference type="EMBL" id="MBB4929047.1"/>
    </source>
</evidence>
<dbReference type="InterPro" id="IPR006935">
    <property type="entry name" value="Helicase/UvrB_N"/>
</dbReference>
<feature type="compositionally biased region" description="Pro residues" evidence="1">
    <location>
        <begin position="3819"/>
        <end position="3829"/>
    </location>
</feature>
<dbReference type="InterPro" id="IPR029063">
    <property type="entry name" value="SAM-dependent_MTases_sf"/>
</dbReference>
<feature type="region of interest" description="Disordered" evidence="1">
    <location>
        <begin position="4557"/>
        <end position="4640"/>
    </location>
</feature>
<gene>
    <name evidence="3" type="ORF">FHR34_008146</name>
</gene>
<feature type="region of interest" description="Disordered" evidence="1">
    <location>
        <begin position="3500"/>
        <end position="3527"/>
    </location>
</feature>
<dbReference type="GO" id="GO:0032259">
    <property type="term" value="P:methylation"/>
    <property type="evidence" value="ECO:0007669"/>
    <property type="project" value="UniProtKB-KW"/>
</dbReference>
<dbReference type="PANTHER" id="PTHR41313:SF1">
    <property type="entry name" value="DNA METHYLASE ADENINE-SPECIFIC DOMAIN-CONTAINING PROTEIN"/>
    <property type="match status" value="1"/>
</dbReference>
<sequence length="5603" mass="599781">MSDLDQPTPEQSATASQDNAPAGLQETAEAPREVTPLTAVPGYSLARYGRHVRRYEVLNPYGEVVGEVKGSYFERQGVVDGVTLPGEAMSEEAMAELVVRHYRARRLPEDQRDPVWIEVGPGSVATIYGTVKGKDTPDHRAAKGRGSFMWKPSIGAWQTGSKWRPETRRRNLGEVLAEFARQDRYVVVRDAGDTGPLPGDLPSLQAIRKEITREELRAGEPGSESHQRMLEETAALRVERDLLVVDEVQYRRSPLKLTDQDLADESAELTRLQEQAGYPADSPLAQIVAFRATLLATETFRREEARRAREALAVLDQLGALRAAATLDPERPSADSQLPTGAGVSTGNDPEGPSAAHPAGGSVLASATDVAATHRETSDAEDEQARPAGPGVLGDVPAGGPRGAGQRAGTGGVLPGPGDAGHGGDRADSGRPAAAAPGRAASGSEGEREGAGRGDGLRGADLAAEGAGDGAPGDVATPGSRAAGQGDLVPRGEAERAAANLAALETLRALQQDDRPATEDEQQTLALWSGWGALPRIFEPRPVRAAAGSDAAHERAVTRWERVAEVRDRVRELLTKDEWNSARTNTLNAHYTDPQLVEAIWGAVRTMGFDGGSVLEPGSGSGNFIAAAPQDTSEPVWMTGVELDPTTAAISQYRFPDAEIVNSGFEDLRVPSATYKAVVGNVPFGKFQPYDEVHNPDRKLSIHDLFILKGLASLEPGGVLAVITSRFTLDAKQERADDGRPTAREQMYELGDLVGAVRLPARAHLATAGTDVVTDVVFLRRRKASEERGDDAWLRTEERVLPGHDEPVRVNAYFDQHPEHVLGELRTRLGQFGPEPTVDGAGLDVAARLTEVAQDITREAFENGRGTGGSAGERARTLLRAAQGVPDGSLDLDENGEPTIVEDGLVVPLEVHPDQRGRLIQLITLKQMVNGLYEAEAATDIAGETPRLYALRKELRETYRAYRKKNPSLAKPRQNRIFTPKEAKERQLAEGLASVPDAWKWETAFALIDDDPDAKLLFGLETWDEDSKRATEQKVLTRRVLEPRVLPDRAATPEDAVALAMEHDGGVLRMSRVAWLLSVDEAEAALQLGPLAFRDPEQKGAWEPRTRYLSGNVRDKLQAAIKAAGDDPSYAANVAALQQVQPDDLTPAEIKAKLGAPWIPVDVYEQFLHDLGLPAAKVVHIGGAIWEVKGADRPTEIARKDWGTEKRSTGELVTAMLRQTDSTIKVTFKDRDGNVFVDETATAEAAEKVKQLREAWEDWVWLDEGRSERLARIYNHTFNNLVLPEYSNAPLTLPGVIEDWEMRPHQNQAIRQILAQPTNLLAHVVGAGKTATMAAGAMELRRTGMATKPLFVVPNHMLKQWTREFSQLYPNAKLLAISASDLGVKRRARFMAQIAGGEWDAVIITHEALVRVPLRPETIKSYMDKEIDTLRKQLDAAVEAGMHDRTVKQIENSLTNAEARLKEQIAKTQGVGVFLEDTGVDYLFIDESHEFKNLRTISAIPGAGIDGADKATKVHMILDMLREKSDTGRIATLATGTPVANSVTEAYVLMRYLAPDLLKDMGLEAFDAWAATFGEVVSSLEPDPKGGGYRFKARFSRFYNVPEMMKVYHTFADVQMAEDLNLPVPNIRVVKVDQRGEVNLVPTTRAQRAFLKQLKNQPWISRPGGVLKALGQGLRASLDMRLVGGLEEEGSKLADAAEQIFQIWQENKDNVYPVSKDDPTPQALPGALQLVFCDDGTPGSSAEHNTDLYADLRDKLVAKGMPREAIKFIHEAGTDAKKDKLFSDARSGKVAVLIGSTSKMGTGTNVQARAVALHHLSYPWRPADMSQRDGRAERQGNLHMPEIPGLPDDIRLIYYVTAGTFDEFRLNTLARKARFIAQIQRRDFDIREIEDIGGEAMNLGLLTALASGDPTILQHVEATAERARMQSLSRGWDRAADRQASELRTLDAYLGQADTALAAMRFTLPAAIPTTGDAFAMTLGEKAYAERDKAARVLGARLEEIARDTTLPIGQPIELGTLGGQPFHAEVNYDMHAHRQVKLRFPWGHVVPVGHRDDRGTWYAQKLTAANGRGAVQSLETFLNRLGEDTEKLAAEVEKVRERRDQVGAKLQDKDANPYRASARSLEREEMLLGRLVIVNEKAADLAERIEEAGEYVPKQHLDDLAALEAQVADYRRQIEEQHEIQRSAKEAAEAAKPVMGGGTQRPAGAATQSATAAAAVTASGAEPPLATQDGLFAPGAEQDGPPEQNAPQDEQVPLLTSLIRNAVEGPDAERAAEGADWDQAAVRDDAELLLEMRMVVAETSSYEALELDDRTGITRRYMDAWGTFITSVREGLDQHLEATQQALAVTSELNRTLDQHVYVPSENQELIDNLLADTRQHLDRLRDLSGPDPDEFDVADDGMSLEEMAAHDAAAMAGMSGGTVQVISGGGPDGPGDSVLAQFLQGVTGPLPGPPSEIAVPVPDPATDLPDFAILIRSAAPFADPQEAVQAIEGVHGDYHLWANTPVARTYLAEQDPAYPVAALEAAWIHALGYRGDDPAEVMQRYGMAVAWAQFLARALAEAAQADPVNREHLLDGADALAAFGTSVQDMVARTMASRAANQAAEQQAEVGPELAPAGQPAADQGDTTPAVDGDPVEPHLSPVEALPGFTIRVASDQDGTQHEVLSPDGQPIARLHWGFGGWRSEGEHGTTPVITPQRDPLPQQAAAAQAAHTWAFHSGLRLGPDADTPFSDEDLQAAQDQWLQLQDDVRRGGEQAFGSAAGDQTELQQLEHALTALTQAHEARTADPTPTTTRAQADALRTLPGPAAALRARLGTTPSERPLSYTLLRILQEAADQEPRLEATAAELEPEAAAEAQEPAGAEPEPGTDLVPVSSLPGFAVRITERPGDTPEHHLIAPGGYEAARLYGSRSGWHARLGNEATPLVRDLETAALQAAQMWAFEEDVEVHLYPDPGQPYATQQDLRAALSLWADLRQEMHNAAARAFTDRYGRQPELQALDRAFAALGQAGRSTGTGRIVESLRLQADALDAFIGPATALRDPLTGDAREWLSYPLMRIVQEARNQQPRLRATADQLEERRRQRQEEAKAQAEQAAGDSLEPAAAEPDHTAAPEQAQEADPDVVTGPPVLLDLGAQGDSLILRVAVDGSTRAQVLPNVGVAHLPGLGLPAVATLVGLPRPAAAADTLITNDEVEAWLGEHLPTRILAAAWNVPAVQRDLLFTIADALRDAMAPTPEDIAARVLAAASADPEMIRAAHTVDRDGFPATFLAFADDLVNRDGGEHLMWAYNLSQDGYGRLAVLASADRAYESLRQLDLPAAETQASGAASAPEAGPDPAAQAVADEQPAAVAADPQQADLEPAPAGTAEQPGREAEEDIQPDPSEGGRPDGSDTAAAPTPGDEDYVRLMLLGPAERWMANSSFAFVREANPGAAESMTAAWAAVEAVAQQPVGEHIPVFEAAAAATAAVLQWYAPPALMPQDHRDQLEQLAAAVTEAAVRQETDEAAVSTENDGQEAGPFHTPGEELITPDGPGRVVGTSPEGVLVNVSGTYELYAQEMLYRPGEEPPAPTRAEVDAEEQRREQLAQAATDEGVALKSGGRLKNLDVDAGHGLIVTDDGLTTLGWVRARLAEDGQRIEWWGQDARGGAPEDMQWHDGLPATAGIPPLRAASYVVQRHELEPDRQEGVVPSGNPRREITFTPAQVRELAVLPVPDAERPEVDWRPGEFRRYTLQAAEMRTLALAARVEAGHLGKQVPLTAASRRREKVLLRLAGTLNREANTTDRTLATIPPPGQPDPFAQFHPAEGQEAVPDVGRDTNPVATAPEPAPAPQPQPAPARVQQPPVRIVLTTGGGGVLTAQITFADWGLARPILGTSAADVPGTTLPAVTNVPLLLRPAALTDTVVSDDEVEAWLDDALPGTPLAEAWAVPEVRAGLLGTAVAAVRDSMSPSYSDLATWLVEAAAEDPALVRAAHTEELDGFAPLFEEFADRLVSDGSSEHLLWAYHGRGGYGRRLALESAGPRAHRELRALDVDSVAQADPTPATESAGRAAGAEGLPEETGQPSVPNTAGRERQHAIVLLNDYRPFSVWEFQLTIETWFGRATPNGRGWLPEYLQAMESREQMTAWVTGQLATNYGNFFRDSNDPERPGWTIERRADKTPEGLLGTRGGRERAIGLIPWDELPAWIEDGLTDDLRRELTEGAEQLQQADDSAYGAAVDRLSAATAAVLAGIAEAGQPSEQALQAARDRFAPVLDEPPAAKPHEQPMITDADLFKALGTVRVIGAADIEYNMHGSVVPGQPETLRHHLFRANRGASGYADASGTEAECLTYAMSEEAVRSAAEAVEENAAQRARAWAWLGEPDPELVATPAELDESEQLSSGLPASMAAPGGEDPAATVSTGNAQAPETGRGDRDEEAAQDTLFSMDSETDDTAAAGGASPADAGPMAADASNEVDADDGTSGTDGEVQVEEPAPPAAAAAPTTTAGTLVQPKAPKIRDIVFAGTRGREQAQVWGHTYTVSMLAGAYDVQHAATREPVAGPGVGGFIPRRDDMKRAILADAVRRGPAPEEAPATPQPQVETDAASTAASTGPEALVPSPDHSAPADEAVPAEPTPTAGAPADDVTVSRLTGDPDGAVPPGEDTPKLDTLTGAADSAEAAFAPTTRDIVFAGTGDRRRAQVWGHTYTVRTLDGVFKAEDFVTGQFVAGGTGAGASFKDQAELERGILADAVRRGPAVMGAAMEPQAEPGSLAWHEQNVARLRVLHGEARLALEQERDNGQDTAVPEALVAETHAAWIAAITARREAVEVAEGRFPYKAGDVVSIRARQGLWVVHGASQMYGLWHVRPVEAGVDDSFPEVRSTAMTLIERDGMSAPEEPATGSIAAGASATSPSYSEPGLFEVAEEPEPTQSAGDIGNGSAAEPESAPGDGPDTLEGARIHSGEDLAFAQELPASDEPLADETEHQDSDTAQLEPQGAAPGKEAMAGETGGPVPADQHLEYSEHELFDVPEEPEFPEPQDDLGRQGGYSDEELESMAEEDARQAGLNQAPANYQSIMPPVPETFSREWIAATRDRLNRAAPATDGPSLSPEDMLTLLRDEDRLSGTRRASRQEAADLAVWAVSSYMRGEHSRVLTLLAPEGMTYTRTPDGGLGDLQRLPPPPVPFSREWIAATRVTLSQAGPATDGPSLSPEDMLTLLRDEDRLSGTRRASRQEAAERAQLAIAAYVFGEHSRAFTLLVPEGMTYSRTPEGRLGDLQPIAAPALATPSGPVEDVAPAQDGKQAPVADLPAEAPAPQQLAEENTPQIKDVIEEERPAAEPEEEGKNGTAPAVETPAQQASAPAAGASQPAAATTSPTASIENAAEHQDEYREGDIWLDVNRSFADFKVALVENLPVEKAEEVIAIVDENLQSVADAAAAVAEEPEPTVGAVMEGQDTAKALQGAYIAARAHFREHLDSPEWRVLEGLMTMPTKMQAAIKEATGEQFETIAQDSRFKKFKHKTAEIAYWVGAKLASGVAKTAGFVDRVAQKLATKLAQAAADRAARYRGDLPAPAQPAAAVPAAGKEAGAAQVAVAAIGVAGVGAKSKAATPVSEQPRPPAGALLVGQSSGAEM</sequence>
<feature type="compositionally biased region" description="Low complexity" evidence="1">
    <location>
        <begin position="5324"/>
        <end position="5349"/>
    </location>
</feature>
<dbReference type="Gene3D" id="3.40.50.300">
    <property type="entry name" value="P-loop containing nucleotide triphosphate hydrolases"/>
    <property type="match status" value="2"/>
</dbReference>
<feature type="compositionally biased region" description="Low complexity" evidence="1">
    <location>
        <begin position="4561"/>
        <end position="4571"/>
    </location>
</feature>
<feature type="region of interest" description="Disordered" evidence="1">
    <location>
        <begin position="2845"/>
        <end position="2870"/>
    </location>
</feature>
<feature type="compositionally biased region" description="Acidic residues" evidence="1">
    <location>
        <begin position="5002"/>
        <end position="5011"/>
    </location>
</feature>